<reference evidence="2" key="1">
    <citation type="submission" date="2022-11" db="EMBL/GenBank/DDBJ databases">
        <authorList>
            <person name="Hyden B.L."/>
            <person name="Feng K."/>
            <person name="Yates T."/>
            <person name="Jawdy S."/>
            <person name="Smart L.B."/>
            <person name="Muchero W."/>
        </authorList>
    </citation>
    <scope>NUCLEOTIDE SEQUENCE</scope>
    <source>
        <tissue evidence="2">Shoot tip</tissue>
    </source>
</reference>
<evidence type="ECO:0000256" key="1">
    <source>
        <dbReference type="SAM" id="MobiDB-lite"/>
    </source>
</evidence>
<proteinExistence type="predicted"/>
<comment type="caution">
    <text evidence="2">The sequence shown here is derived from an EMBL/GenBank/DDBJ whole genome shotgun (WGS) entry which is preliminary data.</text>
</comment>
<name>A0A9Q0T681_9ROSI</name>
<keyword evidence="3" id="KW-1185">Reference proteome</keyword>
<accession>A0A9Q0T681</accession>
<dbReference type="EMBL" id="JAPFFM010000016">
    <property type="protein sequence ID" value="KAJ6702075.1"/>
    <property type="molecule type" value="Genomic_DNA"/>
</dbReference>
<dbReference type="AlphaFoldDB" id="A0A9Q0T681"/>
<evidence type="ECO:0000313" key="3">
    <source>
        <dbReference type="Proteomes" id="UP001151752"/>
    </source>
</evidence>
<organism evidence="2 3">
    <name type="scientific">Salix koriyanagi</name>
    <dbReference type="NCBI Taxonomy" id="2511006"/>
    <lineage>
        <taxon>Eukaryota</taxon>
        <taxon>Viridiplantae</taxon>
        <taxon>Streptophyta</taxon>
        <taxon>Embryophyta</taxon>
        <taxon>Tracheophyta</taxon>
        <taxon>Spermatophyta</taxon>
        <taxon>Magnoliopsida</taxon>
        <taxon>eudicotyledons</taxon>
        <taxon>Gunneridae</taxon>
        <taxon>Pentapetalae</taxon>
        <taxon>rosids</taxon>
        <taxon>fabids</taxon>
        <taxon>Malpighiales</taxon>
        <taxon>Salicaceae</taxon>
        <taxon>Saliceae</taxon>
        <taxon>Salix</taxon>
    </lineage>
</organism>
<feature type="region of interest" description="Disordered" evidence="1">
    <location>
        <begin position="1"/>
        <end position="29"/>
    </location>
</feature>
<evidence type="ECO:0000313" key="2">
    <source>
        <dbReference type="EMBL" id="KAJ6702075.1"/>
    </source>
</evidence>
<gene>
    <name evidence="2" type="ORF">OIU74_013267</name>
</gene>
<dbReference type="Proteomes" id="UP001151752">
    <property type="component" value="Chromosome 1"/>
</dbReference>
<sequence>MHPLSRALLGPSRSVPHLNPPTERPSRHQILHRKLKVSQLHITVIELQN</sequence>
<reference evidence="2" key="2">
    <citation type="journal article" date="2023" name="Int. J. Mol. Sci.">
        <title>De Novo Assembly and Annotation of 11 Diverse Shrub Willow (Salix) Genomes Reveals Novel Gene Organization in Sex-Linked Regions.</title>
        <authorList>
            <person name="Hyden B."/>
            <person name="Feng K."/>
            <person name="Yates T.B."/>
            <person name="Jawdy S."/>
            <person name="Cereghino C."/>
            <person name="Smart L.B."/>
            <person name="Muchero W."/>
        </authorList>
    </citation>
    <scope>NUCLEOTIDE SEQUENCE</scope>
    <source>
        <tissue evidence="2">Shoot tip</tissue>
    </source>
</reference>
<protein>
    <submittedName>
        <fullName evidence="2">Uncharacterized protein</fullName>
    </submittedName>
</protein>